<feature type="transmembrane region" description="Helical" evidence="2">
    <location>
        <begin position="83"/>
        <end position="104"/>
    </location>
</feature>
<keyword evidence="2" id="KW-1133">Transmembrane helix</keyword>
<proteinExistence type="predicted"/>
<dbReference type="PANTHER" id="PTHR35791">
    <property type="entry name" value="UPF0754 MEMBRANE PROTEIN YHEB"/>
    <property type="match status" value="1"/>
</dbReference>
<dbReference type="AlphaFoldDB" id="A0ABD3NC99"/>
<feature type="transmembrane region" description="Helical" evidence="2">
    <location>
        <begin position="296"/>
        <end position="321"/>
    </location>
</feature>
<accession>A0ABD3NC99</accession>
<keyword evidence="4" id="KW-1185">Reference proteome</keyword>
<evidence type="ECO:0000313" key="3">
    <source>
        <dbReference type="EMBL" id="KAL3772631.1"/>
    </source>
</evidence>
<protein>
    <submittedName>
        <fullName evidence="3">Uncharacterized protein</fullName>
    </submittedName>
</protein>
<evidence type="ECO:0000313" key="4">
    <source>
        <dbReference type="Proteomes" id="UP001530293"/>
    </source>
</evidence>
<feature type="transmembrane region" description="Helical" evidence="2">
    <location>
        <begin position="327"/>
        <end position="347"/>
    </location>
</feature>
<name>A0ABD3NC99_9STRA</name>
<dbReference type="PANTHER" id="PTHR35791:SF1">
    <property type="entry name" value="UPF0754 MEMBRANE PROTEIN YHEB"/>
    <property type="match status" value="1"/>
</dbReference>
<evidence type="ECO:0000256" key="2">
    <source>
        <dbReference type="SAM" id="Phobius"/>
    </source>
</evidence>
<feature type="transmembrane region" description="Helical" evidence="2">
    <location>
        <begin position="530"/>
        <end position="547"/>
    </location>
</feature>
<feature type="transmembrane region" description="Helical" evidence="2">
    <location>
        <begin position="116"/>
        <end position="136"/>
    </location>
</feature>
<comment type="caution">
    <text evidence="3">The sequence shown here is derived from an EMBL/GenBank/DDBJ whole genome shotgun (WGS) entry which is preliminary data.</text>
</comment>
<dbReference type="Proteomes" id="UP001530293">
    <property type="component" value="Unassembled WGS sequence"/>
</dbReference>
<feature type="region of interest" description="Disordered" evidence="1">
    <location>
        <begin position="33"/>
        <end position="73"/>
    </location>
</feature>
<dbReference type="EMBL" id="JALLBG020000007">
    <property type="protein sequence ID" value="KAL3772631.1"/>
    <property type="molecule type" value="Genomic_DNA"/>
</dbReference>
<evidence type="ECO:0000256" key="1">
    <source>
        <dbReference type="SAM" id="MobiDB-lite"/>
    </source>
</evidence>
<organism evidence="3 4">
    <name type="scientific">Discostella pseudostelligera</name>
    <dbReference type="NCBI Taxonomy" id="259834"/>
    <lineage>
        <taxon>Eukaryota</taxon>
        <taxon>Sar</taxon>
        <taxon>Stramenopiles</taxon>
        <taxon>Ochrophyta</taxon>
        <taxon>Bacillariophyta</taxon>
        <taxon>Coscinodiscophyceae</taxon>
        <taxon>Thalassiosirophycidae</taxon>
        <taxon>Stephanodiscales</taxon>
        <taxon>Stephanodiscaceae</taxon>
        <taxon>Discostella</taxon>
    </lineage>
</organism>
<reference evidence="3 4" key="1">
    <citation type="submission" date="2024-10" db="EMBL/GenBank/DDBJ databases">
        <title>Updated reference genomes for cyclostephanoid diatoms.</title>
        <authorList>
            <person name="Roberts W.R."/>
            <person name="Alverson A.J."/>
        </authorList>
    </citation>
    <scope>NUCLEOTIDE SEQUENCE [LARGE SCALE GENOMIC DNA]</scope>
    <source>
        <strain evidence="3 4">AJA232-27</strain>
    </source>
</reference>
<gene>
    <name evidence="3" type="ORF">ACHAWU_006057</name>
</gene>
<keyword evidence="2" id="KW-0472">Membrane</keyword>
<keyword evidence="2" id="KW-0812">Transmembrane</keyword>
<feature type="compositionally biased region" description="Basic residues" evidence="1">
    <location>
        <begin position="35"/>
        <end position="45"/>
    </location>
</feature>
<sequence length="584" mass="65537">MMMMMMIEAFSPPPPPTPTSALHPSSRQYWMQNDHHRHHHPKQHRQITPASPLSRGNNNSNHNNKKIGTINYSPNGRRMTSSISLSMSMAGVGGVVGGGGGILAHGINTFTSNWKAYSLIPLIAGFVGWFTNYLAVQMIFYPIKWRGIPIYKVEGEPLGLLGWQGIIPAKTLKMSEAMVNTTINELLTMTEIIQRLHPDTVADILLPNSGHIVQPFIDVFLADKPKVLVDITSNYTSNTNGWVQQRVAHKFLCDLTVDVQKNIGSICNLRNCVVNMMMSDRSLLGKLFQISGKDELTFLVDSGLWFGFALGVLQLIVALYWDNPWTLSVGGLIVGLATNWLALKWIFEPINPLKIGPIVLQGLFLRRQNEVSADFSKFFANKVLTSRQLWKSMLTDPTTLPEWEKLIAKRFSSFTKDVTLGTVDLEESKPRKLNAASAKLCAKLYDYLENLHEYVDEALEIEQTLRARMMAMTSAQFEKVLHPIFEEDEMTLILSGGGLGFLAGLVQQLLSTGSISIHWPKFSFGSNTNILSLVGSVIGMYAISVAIKPRESLLYFATRLIQRTRRLKKRTYRYLSGRRHKEPT</sequence>
<feature type="transmembrane region" description="Helical" evidence="2">
    <location>
        <begin position="491"/>
        <end position="510"/>
    </location>
</feature>